<organism evidence="3 4">
    <name type="scientific">Coniella lustricola</name>
    <dbReference type="NCBI Taxonomy" id="2025994"/>
    <lineage>
        <taxon>Eukaryota</taxon>
        <taxon>Fungi</taxon>
        <taxon>Dikarya</taxon>
        <taxon>Ascomycota</taxon>
        <taxon>Pezizomycotina</taxon>
        <taxon>Sordariomycetes</taxon>
        <taxon>Sordariomycetidae</taxon>
        <taxon>Diaporthales</taxon>
        <taxon>Schizoparmaceae</taxon>
        <taxon>Coniella</taxon>
    </lineage>
</organism>
<dbReference type="AlphaFoldDB" id="A0A2T2ZY36"/>
<dbReference type="InParanoid" id="A0A2T2ZY36"/>
<name>A0A2T2ZY36_9PEZI</name>
<feature type="signal peptide" evidence="2">
    <location>
        <begin position="1"/>
        <end position="26"/>
    </location>
</feature>
<evidence type="ECO:0000256" key="1">
    <source>
        <dbReference type="SAM" id="MobiDB-lite"/>
    </source>
</evidence>
<dbReference type="EMBL" id="KZ678572">
    <property type="protein sequence ID" value="PSR79320.1"/>
    <property type="molecule type" value="Genomic_DNA"/>
</dbReference>
<evidence type="ECO:0000256" key="2">
    <source>
        <dbReference type="SAM" id="SignalP"/>
    </source>
</evidence>
<gene>
    <name evidence="3" type="ORF">BD289DRAFT_442662</name>
</gene>
<proteinExistence type="predicted"/>
<accession>A0A2T2ZY36</accession>
<feature type="chain" id="PRO_5015517193" evidence="2">
    <location>
        <begin position="27"/>
        <end position="184"/>
    </location>
</feature>
<dbReference type="Proteomes" id="UP000241462">
    <property type="component" value="Unassembled WGS sequence"/>
</dbReference>
<keyword evidence="4" id="KW-1185">Reference proteome</keyword>
<keyword evidence="2" id="KW-0732">Signal</keyword>
<feature type="compositionally biased region" description="Basic and acidic residues" evidence="1">
    <location>
        <begin position="33"/>
        <end position="50"/>
    </location>
</feature>
<protein>
    <submittedName>
        <fullName evidence="3">Uncharacterized protein</fullName>
    </submittedName>
</protein>
<evidence type="ECO:0000313" key="4">
    <source>
        <dbReference type="Proteomes" id="UP000241462"/>
    </source>
</evidence>
<evidence type="ECO:0000313" key="3">
    <source>
        <dbReference type="EMBL" id="PSR79320.1"/>
    </source>
</evidence>
<feature type="region of interest" description="Disordered" evidence="1">
    <location>
        <begin position="33"/>
        <end position="72"/>
    </location>
</feature>
<sequence length="184" mass="20936">MPVMGTVLQMLFLLAFLPALLYRRRSQRVFSYAEERPKSETQSCHDDSQQKDQSSGEQAKPHGYSPSSSLDMYSTDTIQSRQPWEQQLNVIPDQRGPVLMVAKPTRVEMRVNNRKPERKEIHPITRELTASPKTVGLGTGRVCFFLLHLLFFSSSSSLSSSIRLRRSLDPIKLKQAGSWERAVS</sequence>
<reference evidence="3 4" key="1">
    <citation type="journal article" date="2018" name="Mycol. Prog.">
        <title>Coniella lustricola, a new species from submerged detritus.</title>
        <authorList>
            <person name="Raudabaugh D.B."/>
            <person name="Iturriaga T."/>
            <person name="Carver A."/>
            <person name="Mondo S."/>
            <person name="Pangilinan J."/>
            <person name="Lipzen A."/>
            <person name="He G."/>
            <person name="Amirebrahimi M."/>
            <person name="Grigoriev I.V."/>
            <person name="Miller A.N."/>
        </authorList>
    </citation>
    <scope>NUCLEOTIDE SEQUENCE [LARGE SCALE GENOMIC DNA]</scope>
    <source>
        <strain evidence="3 4">B22-T-1</strain>
    </source>
</reference>